<dbReference type="InterPro" id="IPR012796">
    <property type="entry name" value="Lysidine-tRNA-synth_C"/>
</dbReference>
<feature type="binding site" evidence="8">
    <location>
        <begin position="25"/>
        <end position="30"/>
    </location>
    <ligand>
        <name>ATP</name>
        <dbReference type="ChEBI" id="CHEBI:30616"/>
    </ligand>
</feature>
<comment type="domain">
    <text evidence="8">The N-terminal region contains the highly conserved SGGXDS motif, predicted to be a P-loop motif involved in ATP binding.</text>
</comment>
<dbReference type="GO" id="GO:0005524">
    <property type="term" value="F:ATP binding"/>
    <property type="evidence" value="ECO:0007669"/>
    <property type="project" value="UniProtKB-UniRule"/>
</dbReference>
<dbReference type="RefSeq" id="WP_025248579.1">
    <property type="nucleotide sequence ID" value="NZ_CP007032.1"/>
</dbReference>
<dbReference type="PANTHER" id="PTHR43033:SF1">
    <property type="entry name" value="TRNA(ILE)-LYSIDINE SYNTHASE-RELATED"/>
    <property type="match status" value="1"/>
</dbReference>
<organism evidence="10 11">
    <name type="scientific">Desulfitobacterium metallireducens DSM 15288</name>
    <dbReference type="NCBI Taxonomy" id="871968"/>
    <lineage>
        <taxon>Bacteria</taxon>
        <taxon>Bacillati</taxon>
        <taxon>Bacillota</taxon>
        <taxon>Clostridia</taxon>
        <taxon>Eubacteriales</taxon>
        <taxon>Desulfitobacteriaceae</taxon>
        <taxon>Desulfitobacterium</taxon>
    </lineage>
</organism>
<dbReference type="EMBL" id="CP007032">
    <property type="protein sequence ID" value="AHF05732.1"/>
    <property type="molecule type" value="Genomic_DNA"/>
</dbReference>
<dbReference type="CDD" id="cd01992">
    <property type="entry name" value="TilS_N"/>
    <property type="match status" value="1"/>
</dbReference>
<dbReference type="SUPFAM" id="SSF56037">
    <property type="entry name" value="PheT/TilS domain"/>
    <property type="match status" value="1"/>
</dbReference>
<evidence type="ECO:0000256" key="1">
    <source>
        <dbReference type="ARBA" id="ARBA00004496"/>
    </source>
</evidence>
<name>W0E4R9_9FIRM</name>
<dbReference type="Gene3D" id="1.20.59.20">
    <property type="match status" value="1"/>
</dbReference>
<feature type="domain" description="Lysidine-tRNA(Ile) synthetase C-terminal" evidence="9">
    <location>
        <begin position="399"/>
        <end position="468"/>
    </location>
</feature>
<keyword evidence="4 8" id="KW-0819">tRNA processing</keyword>
<dbReference type="Pfam" id="PF11734">
    <property type="entry name" value="TilS_C"/>
    <property type="match status" value="1"/>
</dbReference>
<dbReference type="GO" id="GO:0032267">
    <property type="term" value="F:tRNA(Ile)-lysidine synthase activity"/>
    <property type="evidence" value="ECO:0007669"/>
    <property type="project" value="UniProtKB-EC"/>
</dbReference>
<keyword evidence="3 8" id="KW-0436">Ligase</keyword>
<dbReference type="SMART" id="SM00977">
    <property type="entry name" value="TilS_C"/>
    <property type="match status" value="1"/>
</dbReference>
<evidence type="ECO:0000256" key="4">
    <source>
        <dbReference type="ARBA" id="ARBA00022694"/>
    </source>
</evidence>
<evidence type="ECO:0000256" key="6">
    <source>
        <dbReference type="ARBA" id="ARBA00022840"/>
    </source>
</evidence>
<dbReference type="EC" id="6.3.4.19" evidence="8"/>
<sequence length="476" mass="55006">MYEKMRQSVLPLLIPPHSRILVAVSGGPDSMALSHVLWRYVHEMSEQGISLVLTHVHHGLRQESDEEAVMVKEMAKRWEVPCVVHRFDAQAYAQATGQSFETAAREWRYARWNEDMIEYKCDLLATAHHLGDQAETVLYRLLRGSGTAGLAGIYPRKGKIIRPFLNFKKEDVLDYCQREHIPYAVDYTNFQPLFVRNRIRLELLPELKQSYNPKILEAIGRTAEVLRWDEEYLEQQTDKAWETYCLFCEFDQVQLSREVFQEPKAIFSRLVRRAAARVTGEPRGLGFTYVQQILESNGQIGWKQDLPQFRVHIRYEGILFLRKANREKINHEEWSAGEDGVECSETLITMGEWSKLRGFGVWAGIFPSEEFDDQAVINNNIIAWADFDREKLSRLQEDLVFRSRRSADTLWIQGIGHKSLKKVFQEAKINSEERGRIPLLASGSQILWIPGVKQSDSCRSGIQPKVRVIIQAQNLG</sequence>
<dbReference type="InterPro" id="IPR012795">
    <property type="entry name" value="tRNA_Ile_lys_synt_N"/>
</dbReference>
<dbReference type="KEGG" id="dmt:DESME_00365"/>
<dbReference type="InterPro" id="IPR012094">
    <property type="entry name" value="tRNA_Ile_lys_synt"/>
</dbReference>
<evidence type="ECO:0000256" key="8">
    <source>
        <dbReference type="HAMAP-Rule" id="MF_01161"/>
    </source>
</evidence>
<reference evidence="10 11" key="1">
    <citation type="submission" date="2013-12" db="EMBL/GenBank/DDBJ databases">
        <authorList>
            <consortium name="DOE Joint Genome Institute"/>
            <person name="Smidt H."/>
            <person name="Huntemann M."/>
            <person name="Han J."/>
            <person name="Chen A."/>
            <person name="Kyrpides N."/>
            <person name="Mavromatis K."/>
            <person name="Markowitz V."/>
            <person name="Palaniappan K."/>
            <person name="Ivanova N."/>
            <person name="Schaumberg A."/>
            <person name="Pati A."/>
            <person name="Liolios K."/>
            <person name="Nordberg H.P."/>
            <person name="Cantor M.N."/>
            <person name="Hua S.X."/>
            <person name="Woyke T."/>
        </authorList>
    </citation>
    <scope>NUCLEOTIDE SEQUENCE [LARGE SCALE GENOMIC DNA]</scope>
    <source>
        <strain evidence="11">DSM 15288</strain>
    </source>
</reference>
<evidence type="ECO:0000256" key="2">
    <source>
        <dbReference type="ARBA" id="ARBA00022490"/>
    </source>
</evidence>
<comment type="function">
    <text evidence="8">Ligates lysine onto the cytidine present at position 34 of the AUA codon-specific tRNA(Ile) that contains the anticodon CAU, in an ATP-dependent manner. Cytidine is converted to lysidine, thus changing the amino acid specificity of the tRNA from methionine to isoleucine.</text>
</comment>
<dbReference type="InterPro" id="IPR011063">
    <property type="entry name" value="TilS/TtcA_N"/>
</dbReference>
<evidence type="ECO:0000313" key="11">
    <source>
        <dbReference type="Proteomes" id="UP000010847"/>
    </source>
</evidence>
<dbReference type="AlphaFoldDB" id="W0E4R9"/>
<dbReference type="NCBIfam" id="TIGR02432">
    <property type="entry name" value="lysidine_TilS_N"/>
    <property type="match status" value="1"/>
</dbReference>
<dbReference type="SUPFAM" id="SSF82829">
    <property type="entry name" value="MesJ substrate recognition domain-like"/>
    <property type="match status" value="1"/>
</dbReference>
<evidence type="ECO:0000256" key="5">
    <source>
        <dbReference type="ARBA" id="ARBA00022741"/>
    </source>
</evidence>
<dbReference type="HAMAP" id="MF_01161">
    <property type="entry name" value="tRNA_Ile_lys_synt"/>
    <property type="match status" value="1"/>
</dbReference>
<dbReference type="OrthoDB" id="9807403at2"/>
<proteinExistence type="inferred from homology"/>
<comment type="subcellular location">
    <subcellularLocation>
        <location evidence="1 8">Cytoplasm</location>
    </subcellularLocation>
</comment>
<evidence type="ECO:0000256" key="3">
    <source>
        <dbReference type="ARBA" id="ARBA00022598"/>
    </source>
</evidence>
<dbReference type="eggNOG" id="COG0037">
    <property type="taxonomic scope" value="Bacteria"/>
</dbReference>
<dbReference type="PANTHER" id="PTHR43033">
    <property type="entry name" value="TRNA(ILE)-LYSIDINE SYNTHASE-RELATED"/>
    <property type="match status" value="1"/>
</dbReference>
<dbReference type="STRING" id="871968.DESME_00365"/>
<evidence type="ECO:0000259" key="9">
    <source>
        <dbReference type="SMART" id="SM00977"/>
    </source>
</evidence>
<dbReference type="GO" id="GO:0006400">
    <property type="term" value="P:tRNA modification"/>
    <property type="evidence" value="ECO:0007669"/>
    <property type="project" value="UniProtKB-UniRule"/>
</dbReference>
<protein>
    <recommendedName>
        <fullName evidence="8">tRNA(Ile)-lysidine synthase</fullName>
        <ecNumber evidence="8">6.3.4.19</ecNumber>
    </recommendedName>
    <alternativeName>
        <fullName evidence="8">tRNA(Ile)-2-lysyl-cytidine synthase</fullName>
    </alternativeName>
    <alternativeName>
        <fullName evidence="8">tRNA(Ile)-lysidine synthetase</fullName>
    </alternativeName>
</protein>
<dbReference type="Proteomes" id="UP000010847">
    <property type="component" value="Chromosome"/>
</dbReference>
<evidence type="ECO:0000313" key="10">
    <source>
        <dbReference type="EMBL" id="AHF05732.1"/>
    </source>
</evidence>
<keyword evidence="11" id="KW-1185">Reference proteome</keyword>
<dbReference type="Gene3D" id="3.40.50.620">
    <property type="entry name" value="HUPs"/>
    <property type="match status" value="1"/>
</dbReference>
<keyword evidence="5 8" id="KW-0547">Nucleotide-binding</keyword>
<gene>
    <name evidence="8" type="primary">tilS</name>
    <name evidence="10" type="ORF">DESME_00365</name>
</gene>
<keyword evidence="6 8" id="KW-0067">ATP-binding</keyword>
<dbReference type="InterPro" id="IPR014729">
    <property type="entry name" value="Rossmann-like_a/b/a_fold"/>
</dbReference>
<keyword evidence="2 8" id="KW-0963">Cytoplasm</keyword>
<evidence type="ECO:0000256" key="7">
    <source>
        <dbReference type="ARBA" id="ARBA00048539"/>
    </source>
</evidence>
<accession>W0E4R9</accession>
<dbReference type="Pfam" id="PF01171">
    <property type="entry name" value="ATP_bind_3"/>
    <property type="match status" value="1"/>
</dbReference>
<dbReference type="HOGENOM" id="CLU_018869_0_1_9"/>
<comment type="catalytic activity">
    <reaction evidence="7 8">
        <text>cytidine(34) in tRNA(Ile2) + L-lysine + ATP = lysidine(34) in tRNA(Ile2) + AMP + diphosphate + H(+)</text>
        <dbReference type="Rhea" id="RHEA:43744"/>
        <dbReference type="Rhea" id="RHEA-COMP:10625"/>
        <dbReference type="Rhea" id="RHEA-COMP:10670"/>
        <dbReference type="ChEBI" id="CHEBI:15378"/>
        <dbReference type="ChEBI" id="CHEBI:30616"/>
        <dbReference type="ChEBI" id="CHEBI:32551"/>
        <dbReference type="ChEBI" id="CHEBI:33019"/>
        <dbReference type="ChEBI" id="CHEBI:82748"/>
        <dbReference type="ChEBI" id="CHEBI:83665"/>
        <dbReference type="ChEBI" id="CHEBI:456215"/>
        <dbReference type="EC" id="6.3.4.19"/>
    </reaction>
</comment>
<dbReference type="SUPFAM" id="SSF52402">
    <property type="entry name" value="Adenine nucleotide alpha hydrolases-like"/>
    <property type="match status" value="1"/>
</dbReference>
<dbReference type="NCBIfam" id="TIGR02433">
    <property type="entry name" value="lysidine_TilS_C"/>
    <property type="match status" value="1"/>
</dbReference>
<comment type="similarity">
    <text evidence="8">Belongs to the tRNA(Ile)-lysidine synthase family.</text>
</comment>
<dbReference type="GO" id="GO:0005737">
    <property type="term" value="C:cytoplasm"/>
    <property type="evidence" value="ECO:0007669"/>
    <property type="project" value="UniProtKB-SubCell"/>
</dbReference>